<dbReference type="RefSeq" id="WP_167977677.1">
    <property type="nucleotide sequence ID" value="NZ_VSRL01000149.1"/>
</dbReference>
<feature type="domain" description="DUF4062" evidence="2">
    <location>
        <begin position="163"/>
        <end position="251"/>
    </location>
</feature>
<evidence type="ECO:0000259" key="2">
    <source>
        <dbReference type="Pfam" id="PF13271"/>
    </source>
</evidence>
<dbReference type="InterPro" id="IPR000157">
    <property type="entry name" value="TIR_dom"/>
</dbReference>
<evidence type="ECO:0000259" key="3">
    <source>
        <dbReference type="Pfam" id="PF13676"/>
    </source>
</evidence>
<dbReference type="InterPro" id="IPR025139">
    <property type="entry name" value="DUF4062"/>
</dbReference>
<gene>
    <name evidence="4" type="ORF">FXN61_31270</name>
</gene>
<evidence type="ECO:0000259" key="1">
    <source>
        <dbReference type="Pfam" id="PF00931"/>
    </source>
</evidence>
<dbReference type="Pfam" id="PF00931">
    <property type="entry name" value="NB-ARC"/>
    <property type="match status" value="1"/>
</dbReference>
<dbReference type="Gene3D" id="3.40.50.10140">
    <property type="entry name" value="Toll/interleukin-1 receptor homology (TIR) domain"/>
    <property type="match status" value="1"/>
</dbReference>
<proteinExistence type="predicted"/>
<dbReference type="Gene3D" id="3.40.50.300">
    <property type="entry name" value="P-loop containing nucleotide triphosphate hydrolases"/>
    <property type="match status" value="1"/>
</dbReference>
<dbReference type="InterPro" id="IPR027417">
    <property type="entry name" value="P-loop_NTPase"/>
</dbReference>
<evidence type="ECO:0000313" key="5">
    <source>
        <dbReference type="Proteomes" id="UP001515943"/>
    </source>
</evidence>
<evidence type="ECO:0000313" key="4">
    <source>
        <dbReference type="EMBL" id="NKE61024.1"/>
    </source>
</evidence>
<protein>
    <submittedName>
        <fullName evidence="4">TIR domain-containing protein</fullName>
    </submittedName>
</protein>
<dbReference type="PANTHER" id="PTHR35205">
    <property type="entry name" value="NB-ARC AND TPR DOMAIN PROTEIN"/>
    <property type="match status" value="1"/>
</dbReference>
<name>A0ABX1FQE3_9PSEU</name>
<dbReference type="PANTHER" id="PTHR35205:SF1">
    <property type="entry name" value="ZU5 DOMAIN-CONTAINING PROTEIN"/>
    <property type="match status" value="1"/>
</dbReference>
<feature type="domain" description="TIR" evidence="3">
    <location>
        <begin position="12"/>
        <end position="122"/>
    </location>
</feature>
<feature type="domain" description="NB-ARC" evidence="1">
    <location>
        <begin position="348"/>
        <end position="495"/>
    </location>
</feature>
<sequence>MPEDPYRYDLTLSFAGEDRPYVEEVAQELRRSGLRIWYDGYETAELWGKNLTDHLDEIYGAGSRFVVMFVSAAYGRRLWTSQERRSVQARAFTAPGSQVLPVRFDDTEIPGMPPSVGYVDARAVTPGELADLLVRAVLRPDQAVVGTRPHPTGTTQLPRHPWRIFISHTSELRRWPQRKSFVDAAESAIKRAGHAPRDMAYFTASEQPPAQVCIDAVKDCDIYVLVAGFRYGSPVRNRPELSYTELEFETATSSRLPRLVFLLHEDTQGTFHTLADLDYGRRQATFREKLQESGLTTAAVENPDELETAILHSLTELMKQQSQTGPRLQAVSNVPVRSRTFVGRSPLLTKVRSSLLTGESVVVVLHGMGGVGKSSTAVEYAHRFSENYDVMWRVPAEDPAVVLDRLAELAHALQIAEPGDGSSAAVARLFGQLRQLDRWLIMFDNATDPDTLAEFLPQGPGHVVITSRNPSWRSVGTPIAVEELDRAEAVKLLRKLAPALGEQDAGLIADALNNLPLALEQAASLVHDYGVTAEAYLKMLGDPKRNVLAAELDGDRKSVAAAFKVTFEALSIQSPAAMQLATLLSWLAPEPVSLDLFTRHSAALPVPLASAAGDEILFPVLLAKLRSQSLVQIRQEAVQMHQVLATLLRANDFFPVGQEGTYRWQGVAAGFLRAALTANPDGEAGWPLWRQLLPHVLAVVEAAAGIPDLEDDTAWLRRGAGVYRRSTGDSFR</sequence>
<dbReference type="InterPro" id="IPR002182">
    <property type="entry name" value="NB-ARC"/>
</dbReference>
<dbReference type="EMBL" id="VSRL01000149">
    <property type="protein sequence ID" value="NKE61024.1"/>
    <property type="molecule type" value="Genomic_DNA"/>
</dbReference>
<dbReference type="NCBIfam" id="NF040586">
    <property type="entry name" value="FxSxx_TPR"/>
    <property type="match status" value="1"/>
</dbReference>
<dbReference type="Pfam" id="PF13676">
    <property type="entry name" value="TIR_2"/>
    <property type="match status" value="1"/>
</dbReference>
<comment type="caution">
    <text evidence="4">The sequence shown here is derived from an EMBL/GenBank/DDBJ whole genome shotgun (WGS) entry which is preliminary data.</text>
</comment>
<dbReference type="Pfam" id="PF13271">
    <property type="entry name" value="DUF4062"/>
    <property type="match status" value="1"/>
</dbReference>
<keyword evidence="5" id="KW-1185">Reference proteome</keyword>
<reference evidence="4 5" key="1">
    <citation type="submission" date="2019-08" db="EMBL/GenBank/DDBJ databases">
        <title>Lentzea from Indian Himalayas.</title>
        <authorList>
            <person name="Mandal S."/>
            <person name="Mallick Gupta A."/>
            <person name="Maiti P.K."/>
            <person name="Sarkar J."/>
            <person name="Mandal S."/>
        </authorList>
    </citation>
    <scope>NUCLEOTIDE SEQUENCE [LARGE SCALE GENOMIC DNA]</scope>
    <source>
        <strain evidence="4 5">PSKA42</strain>
    </source>
</reference>
<dbReference type="Proteomes" id="UP001515943">
    <property type="component" value="Unassembled WGS sequence"/>
</dbReference>
<dbReference type="SUPFAM" id="SSF52200">
    <property type="entry name" value="Toll/Interleukin receptor TIR domain"/>
    <property type="match status" value="1"/>
</dbReference>
<accession>A0ABX1FQE3</accession>
<organism evidence="4 5">
    <name type="scientific">Lentzea indica</name>
    <dbReference type="NCBI Taxonomy" id="2604800"/>
    <lineage>
        <taxon>Bacteria</taxon>
        <taxon>Bacillati</taxon>
        <taxon>Actinomycetota</taxon>
        <taxon>Actinomycetes</taxon>
        <taxon>Pseudonocardiales</taxon>
        <taxon>Pseudonocardiaceae</taxon>
        <taxon>Lentzea</taxon>
    </lineage>
</organism>
<dbReference type="InterPro" id="IPR035897">
    <property type="entry name" value="Toll_tir_struct_dom_sf"/>
</dbReference>
<dbReference type="SUPFAM" id="SSF52540">
    <property type="entry name" value="P-loop containing nucleoside triphosphate hydrolases"/>
    <property type="match status" value="1"/>
</dbReference>